<gene>
    <name evidence="2" type="ORF">MKW98_026164</name>
</gene>
<protein>
    <submittedName>
        <fullName evidence="2">Uncharacterized protein</fullName>
    </submittedName>
</protein>
<evidence type="ECO:0000313" key="2">
    <source>
        <dbReference type="EMBL" id="KAI3960772.1"/>
    </source>
</evidence>
<evidence type="ECO:0000313" key="3">
    <source>
        <dbReference type="Proteomes" id="UP001202328"/>
    </source>
</evidence>
<feature type="region of interest" description="Disordered" evidence="1">
    <location>
        <begin position="1"/>
        <end position="63"/>
    </location>
</feature>
<name>A0AAD4XY23_9MAGN</name>
<keyword evidence="3" id="KW-1185">Reference proteome</keyword>
<accession>A0AAD4XY23</accession>
<comment type="caution">
    <text evidence="2">The sequence shown here is derived from an EMBL/GenBank/DDBJ whole genome shotgun (WGS) entry which is preliminary data.</text>
</comment>
<dbReference type="Proteomes" id="UP001202328">
    <property type="component" value="Unassembled WGS sequence"/>
</dbReference>
<proteinExistence type="predicted"/>
<dbReference type="PANTHER" id="PTHR34194:SF2">
    <property type="entry name" value="F14J8.16 PROTEIN"/>
    <property type="match status" value="1"/>
</dbReference>
<dbReference type="AlphaFoldDB" id="A0AAD4XY23"/>
<dbReference type="PANTHER" id="PTHR34194">
    <property type="entry name" value="F14J8.16 PROTEIN"/>
    <property type="match status" value="1"/>
</dbReference>
<feature type="compositionally biased region" description="Acidic residues" evidence="1">
    <location>
        <begin position="91"/>
        <end position="112"/>
    </location>
</feature>
<feature type="compositionally biased region" description="Polar residues" evidence="1">
    <location>
        <begin position="250"/>
        <end position="259"/>
    </location>
</feature>
<dbReference type="EMBL" id="JAJJMB010000874">
    <property type="protein sequence ID" value="KAI3960772.1"/>
    <property type="molecule type" value="Genomic_DNA"/>
</dbReference>
<feature type="compositionally biased region" description="Basic residues" evidence="1">
    <location>
        <begin position="1"/>
        <end position="15"/>
    </location>
</feature>
<sequence length="504" mass="58411">MKPKFSSHKTTHRRNSLPESNRSQPHKRARQLSSSSDDDDDVDMMKGFRGQKHFVEKTGRKRRKVHVLEGDDFEADPDYVMYLKTLNGNKEEEDDDVDDDEDSIEEEGEEDRNEGIHVDIDREMETDGNGIDVGDDLDPEYKMFLENLREDGKSYVLEMTSEKGNSVFVKYEEPLPVHFGKKVQSDDLGGNISQEGKRGFATKKIRKERPLNDGLKEMPSTSLPPRPSKGKSMPVNDSHRMPLPPKCIKRNSSAINDSRPTPVPLEGIKRNSTPVDDCHQTKEYSKRKSTVINDSHPFLDEFKLEPTSMVDESYYMFLKSVRVRGKAMFLMTDDMILEYGEENMVMPSVPEKSPKYGVPYSKELEFGLRKPQKRHELHMDEDYLATDDVRSEYEKRLLKIINMPYDVTEYRDKYDLASKRTPVEGIRQTRNRSVNYDTDEMGRSYLDHHPDLKRMVHHARTRGDARRALLLLRCLFFYNENVAHEGSFLPWKTPSFVSQILDPA</sequence>
<reference evidence="2" key="1">
    <citation type="submission" date="2022-04" db="EMBL/GenBank/DDBJ databases">
        <title>A functionally conserved STORR gene fusion in Papaver species that diverged 16.8 million years ago.</title>
        <authorList>
            <person name="Catania T."/>
        </authorList>
    </citation>
    <scope>NUCLEOTIDE SEQUENCE</scope>
    <source>
        <strain evidence="2">S-188037</strain>
    </source>
</reference>
<feature type="compositionally biased region" description="Basic and acidic residues" evidence="1">
    <location>
        <begin position="113"/>
        <end position="125"/>
    </location>
</feature>
<evidence type="ECO:0000256" key="1">
    <source>
        <dbReference type="SAM" id="MobiDB-lite"/>
    </source>
</evidence>
<feature type="region of interest" description="Disordered" evidence="1">
    <location>
        <begin position="188"/>
        <end position="278"/>
    </location>
</feature>
<organism evidence="2 3">
    <name type="scientific">Papaver atlanticum</name>
    <dbReference type="NCBI Taxonomy" id="357466"/>
    <lineage>
        <taxon>Eukaryota</taxon>
        <taxon>Viridiplantae</taxon>
        <taxon>Streptophyta</taxon>
        <taxon>Embryophyta</taxon>
        <taxon>Tracheophyta</taxon>
        <taxon>Spermatophyta</taxon>
        <taxon>Magnoliopsida</taxon>
        <taxon>Ranunculales</taxon>
        <taxon>Papaveraceae</taxon>
        <taxon>Papaveroideae</taxon>
        <taxon>Papaver</taxon>
    </lineage>
</organism>
<feature type="region of interest" description="Disordered" evidence="1">
    <location>
        <begin position="85"/>
        <end position="135"/>
    </location>
</feature>